<feature type="transmembrane region" description="Helical" evidence="6">
    <location>
        <begin position="37"/>
        <end position="57"/>
    </location>
</feature>
<evidence type="ECO:0000256" key="6">
    <source>
        <dbReference type="SAM" id="Phobius"/>
    </source>
</evidence>
<reference evidence="7" key="1">
    <citation type="submission" date="2020-10" db="EMBL/GenBank/DDBJ databases">
        <title>ChiBAC.</title>
        <authorList>
            <person name="Zenner C."/>
            <person name="Hitch T.C.A."/>
            <person name="Clavel T."/>
        </authorList>
    </citation>
    <scope>NUCLEOTIDE SEQUENCE</scope>
    <source>
        <strain evidence="7">DSM 107454</strain>
    </source>
</reference>
<dbReference type="GO" id="GO:0005886">
    <property type="term" value="C:plasma membrane"/>
    <property type="evidence" value="ECO:0007669"/>
    <property type="project" value="TreeGrafter"/>
</dbReference>
<feature type="transmembrane region" description="Helical" evidence="6">
    <location>
        <begin position="91"/>
        <end position="112"/>
    </location>
</feature>
<feature type="transmembrane region" description="Helical" evidence="6">
    <location>
        <begin position="183"/>
        <end position="200"/>
    </location>
</feature>
<keyword evidence="3" id="KW-0133">Cell shape</keyword>
<evidence type="ECO:0000256" key="3">
    <source>
        <dbReference type="ARBA" id="ARBA00022960"/>
    </source>
</evidence>
<dbReference type="GO" id="GO:0008360">
    <property type="term" value="P:regulation of cell shape"/>
    <property type="evidence" value="ECO:0007669"/>
    <property type="project" value="UniProtKB-KW"/>
</dbReference>
<protein>
    <submittedName>
        <fullName evidence="7">FtsW/RodA/SpoVE family cell cycle protein</fullName>
    </submittedName>
</protein>
<feature type="transmembrane region" description="Helical" evidence="6">
    <location>
        <begin position="230"/>
        <end position="249"/>
    </location>
</feature>
<dbReference type="GO" id="GO:0032153">
    <property type="term" value="C:cell division site"/>
    <property type="evidence" value="ECO:0007669"/>
    <property type="project" value="TreeGrafter"/>
</dbReference>
<dbReference type="Proteomes" id="UP000806542">
    <property type="component" value="Unassembled WGS sequence"/>
</dbReference>
<dbReference type="PANTHER" id="PTHR30474:SF3">
    <property type="entry name" value="PEPTIDOGLYCAN GLYCOSYLTRANSFERASE RODA"/>
    <property type="match status" value="1"/>
</dbReference>
<sequence>MGKFKGLNYRRPAYLLMLMNMFGFGLLFVANSYNPNILYVGAGLLGLFILMYTIIVLCRMGDKFIMLMACMLITIGVLLLCRIKIDYGIRQIMWVAIGGAAFFTVYVVYYNIRFWNRMWFLYLALGTGLFLATLLFGKVVNGSKNWISLGGFSFQPAEITKILFIMFLACYYSGSWNKPFLRLKPKWVTMLGTYLFIGFLVLQRDWGTILVLFAIYIFMIYVYEKGYGFLAGNVGVAAIVALLGYKFLYHIQVRVSAWLDPWSDIADKGYQITQSLFAIASGGYFGRGLGNGSPNYIPEVHSDFIFAAVCEEMGVFGGAAIIILFFLIAYRCFKISITAQDPFDKAVCLGLTLMFAVQTFIIVGGVIKMIPLTGITLPFVSYGGTSIVVNFASLGIIQAISAKEERGTGGAGHESK</sequence>
<feature type="transmembrane region" description="Helical" evidence="6">
    <location>
        <begin position="313"/>
        <end position="333"/>
    </location>
</feature>
<name>A0A9D5M2M0_9FIRM</name>
<evidence type="ECO:0000313" key="8">
    <source>
        <dbReference type="Proteomes" id="UP000806542"/>
    </source>
</evidence>
<dbReference type="EMBL" id="JADCKB010000005">
    <property type="protein sequence ID" value="MBE5039539.1"/>
    <property type="molecule type" value="Genomic_DNA"/>
</dbReference>
<gene>
    <name evidence="7" type="ORF">INF28_03555</name>
</gene>
<keyword evidence="8" id="KW-1185">Reference proteome</keyword>
<feature type="transmembrane region" description="Helical" evidence="6">
    <location>
        <begin position="64"/>
        <end position="85"/>
    </location>
</feature>
<keyword evidence="5 6" id="KW-0472">Membrane</keyword>
<proteinExistence type="predicted"/>
<dbReference type="GO" id="GO:0051301">
    <property type="term" value="P:cell division"/>
    <property type="evidence" value="ECO:0007669"/>
    <property type="project" value="InterPro"/>
</dbReference>
<feature type="transmembrane region" description="Helical" evidence="6">
    <location>
        <begin position="206"/>
        <end position="223"/>
    </location>
</feature>
<dbReference type="PANTHER" id="PTHR30474">
    <property type="entry name" value="CELL CYCLE PROTEIN"/>
    <property type="match status" value="1"/>
</dbReference>
<feature type="transmembrane region" description="Helical" evidence="6">
    <location>
        <begin position="146"/>
        <end position="171"/>
    </location>
</feature>
<dbReference type="InterPro" id="IPR001182">
    <property type="entry name" value="FtsW/RodA"/>
</dbReference>
<keyword evidence="4 6" id="KW-1133">Transmembrane helix</keyword>
<comment type="subcellular location">
    <subcellularLocation>
        <location evidence="1">Membrane</location>
        <topology evidence="1">Multi-pass membrane protein</topology>
    </subcellularLocation>
</comment>
<dbReference type="Pfam" id="PF01098">
    <property type="entry name" value="FTSW_RODA_SPOVE"/>
    <property type="match status" value="1"/>
</dbReference>
<evidence type="ECO:0000256" key="4">
    <source>
        <dbReference type="ARBA" id="ARBA00022989"/>
    </source>
</evidence>
<keyword evidence="2 6" id="KW-0812">Transmembrane</keyword>
<comment type="caution">
    <text evidence="7">The sequence shown here is derived from an EMBL/GenBank/DDBJ whole genome shotgun (WGS) entry which is preliminary data.</text>
</comment>
<dbReference type="RefSeq" id="WP_226392101.1">
    <property type="nucleotide sequence ID" value="NZ_JADCKB010000005.1"/>
</dbReference>
<feature type="transmembrane region" description="Helical" evidence="6">
    <location>
        <begin position="345"/>
        <end position="367"/>
    </location>
</feature>
<dbReference type="GO" id="GO:0015648">
    <property type="term" value="F:lipid-linked peptidoglycan transporter activity"/>
    <property type="evidence" value="ECO:0007669"/>
    <property type="project" value="TreeGrafter"/>
</dbReference>
<feature type="transmembrane region" description="Helical" evidence="6">
    <location>
        <begin position="379"/>
        <end position="397"/>
    </location>
</feature>
<feature type="transmembrane region" description="Helical" evidence="6">
    <location>
        <begin position="12"/>
        <end position="31"/>
    </location>
</feature>
<dbReference type="AlphaFoldDB" id="A0A9D5M2M0"/>
<evidence type="ECO:0000313" key="7">
    <source>
        <dbReference type="EMBL" id="MBE5039539.1"/>
    </source>
</evidence>
<feature type="transmembrane region" description="Helical" evidence="6">
    <location>
        <begin position="119"/>
        <end position="140"/>
    </location>
</feature>
<evidence type="ECO:0000256" key="1">
    <source>
        <dbReference type="ARBA" id="ARBA00004141"/>
    </source>
</evidence>
<organism evidence="7 8">
    <name type="scientific">Ructibacterium gallinarum</name>
    <dbReference type="NCBI Taxonomy" id="2779355"/>
    <lineage>
        <taxon>Bacteria</taxon>
        <taxon>Bacillati</taxon>
        <taxon>Bacillota</taxon>
        <taxon>Clostridia</taxon>
        <taxon>Eubacteriales</taxon>
        <taxon>Oscillospiraceae</taxon>
        <taxon>Ructibacterium</taxon>
    </lineage>
</organism>
<evidence type="ECO:0000256" key="2">
    <source>
        <dbReference type="ARBA" id="ARBA00022692"/>
    </source>
</evidence>
<accession>A0A9D5M2M0</accession>
<evidence type="ECO:0000256" key="5">
    <source>
        <dbReference type="ARBA" id="ARBA00023136"/>
    </source>
</evidence>